<comment type="caution">
    <text evidence="1">The sequence shown here is derived from an EMBL/GenBank/DDBJ whole genome shotgun (WGS) entry which is preliminary data.</text>
</comment>
<reference evidence="1" key="1">
    <citation type="submission" date="2020-09" db="EMBL/GenBank/DDBJ databases">
        <title>Iningainema tapete sp. nov. (Scytonemataceae, Cyanobacteria) from greenhouses in central Florida (USA) produces two types of nodularin with biosynthetic potential for microcystin-LR and anabaenopeptins.</title>
        <authorList>
            <person name="Berthold D.E."/>
            <person name="Lefler F.W."/>
            <person name="Huang I.-S."/>
            <person name="Abdulla H."/>
            <person name="Zimba P.V."/>
            <person name="Laughinghouse H.D. IV."/>
        </authorList>
    </citation>
    <scope>NUCLEOTIDE SEQUENCE</scope>
    <source>
        <strain evidence="1">BLCCT55</strain>
    </source>
</reference>
<evidence type="ECO:0000313" key="2">
    <source>
        <dbReference type="Proteomes" id="UP000629098"/>
    </source>
</evidence>
<gene>
    <name evidence="1" type="ORF">ICL16_28370</name>
</gene>
<dbReference type="Proteomes" id="UP000629098">
    <property type="component" value="Unassembled WGS sequence"/>
</dbReference>
<proteinExistence type="predicted"/>
<keyword evidence="2" id="KW-1185">Reference proteome</keyword>
<evidence type="ECO:0000313" key="1">
    <source>
        <dbReference type="EMBL" id="MBD2775867.1"/>
    </source>
</evidence>
<name>A0A8J6XSN9_9CYAN</name>
<dbReference type="EMBL" id="JACXAE010000086">
    <property type="protein sequence ID" value="MBD2775867.1"/>
    <property type="molecule type" value="Genomic_DNA"/>
</dbReference>
<dbReference type="AlphaFoldDB" id="A0A8J6XSN9"/>
<protein>
    <submittedName>
        <fullName evidence="1">Uncharacterized protein</fullName>
    </submittedName>
</protein>
<sequence>MGSFHNYWYTTMHPLEASELKAFILALSRLKAPLPADVQARVNQINIPADIGKLYDVAMSYPPLAKSYEQVCEYLDTIIKQRSKGVDFLPEPEPEEFNTEIDNSAVEIIQVLVEFDKKFDNNKLTEIARKITKALNSVSSARDVIQTIIF</sequence>
<organism evidence="1 2">
    <name type="scientific">Iningainema tapete BLCC-T55</name>
    <dbReference type="NCBI Taxonomy" id="2748662"/>
    <lineage>
        <taxon>Bacteria</taxon>
        <taxon>Bacillati</taxon>
        <taxon>Cyanobacteriota</taxon>
        <taxon>Cyanophyceae</taxon>
        <taxon>Nostocales</taxon>
        <taxon>Scytonemataceae</taxon>
        <taxon>Iningainema tapete</taxon>
    </lineage>
</organism>
<accession>A0A8J6XSN9</accession>